<accession>A0ACD1H563</accession>
<dbReference type="Proteomes" id="UP000249661">
    <property type="component" value="Unassembled WGS sequence"/>
</dbReference>
<name>A0ACD1H563_9EURO</name>
<organism evidence="1 2">
    <name type="scientific">Aspergillus aculeatinus CBS 121060</name>
    <dbReference type="NCBI Taxonomy" id="1448322"/>
    <lineage>
        <taxon>Eukaryota</taxon>
        <taxon>Fungi</taxon>
        <taxon>Dikarya</taxon>
        <taxon>Ascomycota</taxon>
        <taxon>Pezizomycotina</taxon>
        <taxon>Eurotiomycetes</taxon>
        <taxon>Eurotiomycetidae</taxon>
        <taxon>Eurotiales</taxon>
        <taxon>Aspergillaceae</taxon>
        <taxon>Aspergillus</taxon>
        <taxon>Aspergillus subgen. Circumdati</taxon>
    </lineage>
</organism>
<sequence length="546" mass="61569">MHAGGRKTYMKPQYVMQVSSTVRFLTDYSDSCAVTLTFMIVRKGLPDQSLEAKPTQHDSALYMPFLGWSDWPRKPDRNSLEQALPEPVQSQDDPADQEQPYMTLDQYYYSSISDTTERDGDQVVGRFTRPENRPGPAGRPSSNAPQNTSTIFIVNQLWLFTLGDKTIVTFTTRESTDATKGFFQRVLANLKSQKNRAPWSVERVREIILSTAIGMFEVPEIGSDPSPKKSPLAIFRESIQNVREKEATLYKSFCEQLEDDLKREKSSEGRDETRAVKIGRFCKSLWLFMADAVGLRPLREQNIHTLGADRTGDMLFEGDDTQAVVATGARPDAGNQTARVRRPNTKKPKKETISASKKEYDNILAETTLLREIKDISDELNILHSLAEDQKKEYDRKAGFTYETPSEIKGEIEEMIKDAETVRKSLDMLLDLKQKQANINEAKSSRKQSEETAKQGVAIMVFTLVTTAFLPASFLTSFFALNVSDFPHVKGSVSYEGKWIFPIIFGVSVAVSSIIACIAFQLTKWGRRWKAVQTKLDKDIEAGDQA</sequence>
<evidence type="ECO:0000313" key="1">
    <source>
        <dbReference type="EMBL" id="RAH68738.1"/>
    </source>
</evidence>
<proteinExistence type="predicted"/>
<protein>
    <submittedName>
        <fullName evidence="1">Uncharacterized protein</fullName>
    </submittedName>
</protein>
<reference evidence="1" key="1">
    <citation type="submission" date="2018-02" db="EMBL/GenBank/DDBJ databases">
        <title>The genomes of Aspergillus section Nigri reveals drivers in fungal speciation.</title>
        <authorList>
            <consortium name="DOE Joint Genome Institute"/>
            <person name="Vesth T.C."/>
            <person name="Nybo J."/>
            <person name="Theobald S."/>
            <person name="Brandl J."/>
            <person name="Frisvad J.C."/>
            <person name="Nielsen K.F."/>
            <person name="Lyhne E.K."/>
            <person name="Kogle M.E."/>
            <person name="Kuo A."/>
            <person name="Riley R."/>
            <person name="Clum A."/>
            <person name="Nolan M."/>
            <person name="Lipzen A."/>
            <person name="Salamov A."/>
            <person name="Henrissat B."/>
            <person name="Wiebenga A."/>
            <person name="De vries R.P."/>
            <person name="Grigoriev I.V."/>
            <person name="Mortensen U.H."/>
            <person name="Andersen M.R."/>
            <person name="Baker S.E."/>
        </authorList>
    </citation>
    <scope>NUCLEOTIDE SEQUENCE</scope>
    <source>
        <strain evidence="1">CBS 121060</strain>
    </source>
</reference>
<keyword evidence="2" id="KW-1185">Reference proteome</keyword>
<evidence type="ECO:0000313" key="2">
    <source>
        <dbReference type="Proteomes" id="UP000249661"/>
    </source>
</evidence>
<gene>
    <name evidence="1" type="ORF">BO66DRAFT_439752</name>
</gene>
<dbReference type="EMBL" id="KZ824964">
    <property type="protein sequence ID" value="RAH68738.1"/>
    <property type="molecule type" value="Genomic_DNA"/>
</dbReference>